<evidence type="ECO:0000256" key="5">
    <source>
        <dbReference type="ARBA" id="ARBA00023104"/>
    </source>
</evidence>
<feature type="region of interest" description="Disordered" evidence="8">
    <location>
        <begin position="235"/>
        <end position="257"/>
    </location>
</feature>
<comment type="subcellular location">
    <subcellularLocation>
        <location evidence="1">Virion</location>
    </subcellularLocation>
</comment>
<evidence type="ECO:0000256" key="1">
    <source>
        <dbReference type="ARBA" id="ARBA00004328"/>
    </source>
</evidence>
<accession>A0A514D6Y7</accession>
<dbReference type="GO" id="GO:0039666">
    <property type="term" value="P:virion attachment to host cell pilus"/>
    <property type="evidence" value="ECO:0007669"/>
    <property type="project" value="UniProtKB-KW"/>
</dbReference>
<keyword evidence="5" id="KW-1175">Viral attachment to host cell pilus</keyword>
<dbReference type="InterPro" id="IPR005563">
    <property type="entry name" value="A_protein"/>
</dbReference>
<dbReference type="Pfam" id="PF03863">
    <property type="entry name" value="Phage_mat-A"/>
    <property type="match status" value="1"/>
</dbReference>
<evidence type="ECO:0000256" key="7">
    <source>
        <dbReference type="ARBA" id="ARBA00035110"/>
    </source>
</evidence>
<evidence type="ECO:0000256" key="6">
    <source>
        <dbReference type="ARBA" id="ARBA00023296"/>
    </source>
</evidence>
<keyword evidence="3" id="KW-1161">Viral attachment to host cell</keyword>
<evidence type="ECO:0000256" key="3">
    <source>
        <dbReference type="ARBA" id="ARBA00022804"/>
    </source>
</evidence>
<proteinExistence type="inferred from homology"/>
<keyword evidence="6" id="KW-1160">Virus entry into host cell</keyword>
<evidence type="ECO:0000256" key="2">
    <source>
        <dbReference type="ARBA" id="ARBA00022581"/>
    </source>
</evidence>
<keyword evidence="4" id="KW-0946">Virion</keyword>
<evidence type="ECO:0000256" key="8">
    <source>
        <dbReference type="SAM" id="MobiDB-lite"/>
    </source>
</evidence>
<evidence type="ECO:0008006" key="10">
    <source>
        <dbReference type="Google" id="ProtNLM"/>
    </source>
</evidence>
<name>A0A514D6Y7_9VIRU</name>
<protein>
    <recommendedName>
        <fullName evidence="10">Maturation</fullName>
    </recommendedName>
</protein>
<dbReference type="EMBL" id="MN034791">
    <property type="protein sequence ID" value="QDH89400.1"/>
    <property type="molecule type" value="Genomic_RNA"/>
</dbReference>
<feature type="compositionally biased region" description="Low complexity" evidence="8">
    <location>
        <begin position="241"/>
        <end position="257"/>
    </location>
</feature>
<dbReference type="GO" id="GO:0044423">
    <property type="term" value="C:virion component"/>
    <property type="evidence" value="ECO:0007669"/>
    <property type="project" value="UniProtKB-KW"/>
</dbReference>
<evidence type="ECO:0000256" key="4">
    <source>
        <dbReference type="ARBA" id="ARBA00022844"/>
    </source>
</evidence>
<comment type="similarity">
    <text evidence="7">Belongs to the Leviviricetes maturation protein family.</text>
</comment>
<feature type="non-terminal residue" evidence="9">
    <location>
        <position position="1"/>
    </location>
</feature>
<evidence type="ECO:0000313" key="9">
    <source>
        <dbReference type="EMBL" id="QDH89400.1"/>
    </source>
</evidence>
<sequence length="431" mass="46786">PLKGPPGASCTLPLAFKASGPSLSPVWFPMAFLRKRSRFRETARTSGRYRTSGVTPWTDFTTAAGLLEEITDESPHWGYYAGTPQSTGDVGGPLTIKRSGVVSATTRKHTSALFEGTVQPGFITGYGVGALLGSPVLATGTNMNAFGASAIANALPTNPNFSLATALGELRSDGIPDLPGASLKERVSVARGAGHEYLNVEFGWLPLIRDVRAFAHSVKNSHELIAQYVKNSDRKIRRRTGGPSASSSASMTGSGALSPSAGNFSCTCYVRETAETKYWFSGAFRYHVPLGDSTWDRLSRYEQYSNYLLGTRMTPEVLWNIAPWSWAVDWFTNTGDVIHNISTLGFDGLVMQYGYAMRQSTLLSDQRFVTTGSASRIPFGWEFQRQEVLEYKQRIAANPYGFGVTDLSLSSRQLGILAALGLTQGARRRGT</sequence>
<organism evidence="9">
    <name type="scientific">Leviviridae sp</name>
    <dbReference type="NCBI Taxonomy" id="2027243"/>
    <lineage>
        <taxon>Viruses</taxon>
        <taxon>Riboviria</taxon>
        <taxon>Orthornavirae</taxon>
        <taxon>Lenarviricota</taxon>
        <taxon>Leviviricetes</taxon>
        <taxon>Norzivirales</taxon>
        <taxon>Fiersviridae</taxon>
    </lineage>
</organism>
<gene>
    <name evidence="9" type="ORF">H1BulkLitter5965_000003</name>
</gene>
<keyword evidence="2" id="KW-0945">Host-virus interaction</keyword>
<reference evidence="9" key="1">
    <citation type="submission" date="2019-05" db="EMBL/GenBank/DDBJ databases">
        <title>Metatranscriptomic reconstruction reveals RNA viruses with the potential to shape carbon cycling in soil.</title>
        <authorList>
            <person name="Starr E.P."/>
            <person name="Nuccio E."/>
            <person name="Pett-Ridge J."/>
            <person name="Banfield J.F."/>
            <person name="Firestone M.K."/>
        </authorList>
    </citation>
    <scope>NUCLEOTIDE SEQUENCE</scope>
    <source>
        <strain evidence="9">H1_Bulk_Litter_5_scaffold_965</strain>
    </source>
</reference>